<dbReference type="Proteomes" id="UP000093779">
    <property type="component" value="Unassembled WGS sequence"/>
</dbReference>
<reference evidence="4 7" key="4">
    <citation type="submission" date="2016-06" db="EMBL/GenBank/DDBJ databases">
        <authorList>
            <person name="Kjaerup R.B."/>
            <person name="Dalgaard T.S."/>
            <person name="Juul-Madsen H.R."/>
        </authorList>
    </citation>
    <scope>NUCLEOTIDE SEQUENCE [LARGE SCALE GENOMIC DNA]</scope>
    <source>
        <strain evidence="4 7">ACS1953</strain>
    </source>
</reference>
<dbReference type="Proteomes" id="UP000182227">
    <property type="component" value="Unassembled WGS sequence"/>
</dbReference>
<dbReference type="GeneID" id="44294446"/>
<evidence type="ECO:0000313" key="6">
    <source>
        <dbReference type="Proteomes" id="UP000037594"/>
    </source>
</evidence>
<keyword evidence="9" id="KW-1185">Reference proteome</keyword>
<name>A0A0J8UAE0_9MYCO</name>
<dbReference type="NCBIfam" id="TIGR00026">
    <property type="entry name" value="hi_GC_TIGR00026"/>
    <property type="match status" value="1"/>
</dbReference>
<protein>
    <submittedName>
        <fullName evidence="3 4">Deazaflavin-dependent nitroreductase</fullName>
    </submittedName>
</protein>
<evidence type="ECO:0000313" key="2">
    <source>
        <dbReference type="EMBL" id="CQD24904.1"/>
    </source>
</evidence>
<dbReference type="Proteomes" id="UP000193811">
    <property type="component" value="Unassembled WGS sequence"/>
</dbReference>
<evidence type="ECO:0000313" key="5">
    <source>
        <dbReference type="EMBL" id="ORV31021.1"/>
    </source>
</evidence>
<dbReference type="AlphaFoldDB" id="A0A0J8UAE0"/>
<evidence type="ECO:0000313" key="9">
    <source>
        <dbReference type="Proteomes" id="UP000193811"/>
    </source>
</evidence>
<dbReference type="GO" id="GO:0016491">
    <property type="term" value="F:oxidoreductase activity"/>
    <property type="evidence" value="ECO:0007669"/>
    <property type="project" value="InterPro"/>
</dbReference>
<evidence type="ECO:0000256" key="1">
    <source>
        <dbReference type="SAM" id="MobiDB-lite"/>
    </source>
</evidence>
<dbReference type="Pfam" id="PF04075">
    <property type="entry name" value="F420H2_quin_red"/>
    <property type="match status" value="1"/>
</dbReference>
<dbReference type="EMBL" id="LQOP01000004">
    <property type="protein sequence ID" value="ORV31021.1"/>
    <property type="molecule type" value="Genomic_DNA"/>
</dbReference>
<reference evidence="5 9" key="3">
    <citation type="submission" date="2016-01" db="EMBL/GenBank/DDBJ databases">
        <title>The new phylogeny of the genus Mycobacterium.</title>
        <authorList>
            <person name="Tarcisio F."/>
            <person name="Conor M."/>
            <person name="Antonella G."/>
            <person name="Elisabetta G."/>
            <person name="Giulia F.S."/>
            <person name="Sara T."/>
            <person name="Anna F."/>
            <person name="Clotilde B."/>
            <person name="Roberto B."/>
            <person name="Veronica D.S."/>
            <person name="Fabio R."/>
            <person name="Monica P."/>
            <person name="Olivier J."/>
            <person name="Enrico T."/>
            <person name="Nicola S."/>
        </authorList>
    </citation>
    <scope>NUCLEOTIDE SEQUENCE [LARGE SCALE GENOMIC DNA]</scope>
    <source>
        <strain evidence="5 9">CCUG 50187</strain>
    </source>
</reference>
<dbReference type="EMBL" id="LZHX01000086">
    <property type="protein sequence ID" value="OBF14577.1"/>
    <property type="molecule type" value="Genomic_DNA"/>
</dbReference>
<dbReference type="EMBL" id="CTEF01000008">
    <property type="protein sequence ID" value="CQD24904.1"/>
    <property type="molecule type" value="Genomic_DNA"/>
</dbReference>
<accession>A0A0J8UAE0</accession>
<reference evidence="2 8" key="1">
    <citation type="submission" date="2015-03" db="EMBL/GenBank/DDBJ databases">
        <authorList>
            <person name="Murphy D."/>
        </authorList>
    </citation>
    <scope>NUCLEOTIDE SEQUENCE [LARGE SCALE GENOMIC DNA]</scope>
    <source>
        <strain evidence="2 8">D16</strain>
    </source>
</reference>
<dbReference type="InterPro" id="IPR004378">
    <property type="entry name" value="F420H2_quin_Rdtase"/>
</dbReference>
<sequence>MSEHATEPCPPRWLKPMNKVMMAVQRLGLPTGPAMVLTVPGRKSGKPRSTPMTPFDHEGGLYTVAGYPGSDWAANARAARTGTLARGRRSRTVRIVELTPEQSRPVLRAFAVKVPVGVGFAKRSGLVVDGTPDEFEALAGRLPVFRFDPA</sequence>
<dbReference type="RefSeq" id="WP_019346488.1">
    <property type="nucleotide sequence ID" value="NZ_AGSZ01000399.1"/>
</dbReference>
<evidence type="ECO:0000313" key="7">
    <source>
        <dbReference type="Proteomes" id="UP000093779"/>
    </source>
</evidence>
<dbReference type="EMBL" id="LFOD01000010">
    <property type="protein sequence ID" value="KMV17947.1"/>
    <property type="molecule type" value="Genomic_DNA"/>
</dbReference>
<dbReference type="PATRIC" id="fig|451644.5.peg.2754"/>
<proteinExistence type="predicted"/>
<dbReference type="Gene3D" id="2.30.110.10">
    <property type="entry name" value="Electron Transport, Fmn-binding Protein, Chain A"/>
    <property type="match status" value="1"/>
</dbReference>
<dbReference type="Proteomes" id="UP000037594">
    <property type="component" value="Unassembled WGS sequence"/>
</dbReference>
<evidence type="ECO:0000313" key="8">
    <source>
        <dbReference type="Proteomes" id="UP000182227"/>
    </source>
</evidence>
<feature type="region of interest" description="Disordered" evidence="1">
    <location>
        <begin position="38"/>
        <end position="57"/>
    </location>
</feature>
<dbReference type="InterPro" id="IPR012349">
    <property type="entry name" value="Split_barrel_FMN-bd"/>
</dbReference>
<reference evidence="3 6" key="2">
    <citation type="submission" date="2015-06" db="EMBL/GenBank/DDBJ databases">
        <title>Genome sequence of Mycobacterium conceptionense strain MLE.</title>
        <authorList>
            <person name="Greninger A.L."/>
            <person name="Cunningham G."/>
            <person name="Chiu C.Y."/>
            <person name="Miller S."/>
        </authorList>
    </citation>
    <scope>NUCLEOTIDE SEQUENCE [LARGE SCALE GENOMIC DNA]</scope>
    <source>
        <strain evidence="3 6">MLE</strain>
    </source>
</reference>
<organism evidence="3 6">
    <name type="scientific">Mycolicibacterium conceptionense</name>
    <dbReference type="NCBI Taxonomy" id="451644"/>
    <lineage>
        <taxon>Bacteria</taxon>
        <taxon>Bacillati</taxon>
        <taxon>Actinomycetota</taxon>
        <taxon>Actinomycetes</taxon>
        <taxon>Mycobacteriales</taxon>
        <taxon>Mycobacteriaceae</taxon>
        <taxon>Mycolicibacterium</taxon>
    </lineage>
</organism>
<evidence type="ECO:0000313" key="4">
    <source>
        <dbReference type="EMBL" id="OBF14577.1"/>
    </source>
</evidence>
<gene>
    <name evidence="4" type="ORF">A5726_24100</name>
    <name evidence="3" type="ORF">ACT17_13310</name>
    <name evidence="5" type="ORF">AWB98_03275</name>
    <name evidence="2" type="ORF">BN970_06702</name>
</gene>
<evidence type="ECO:0000313" key="3">
    <source>
        <dbReference type="EMBL" id="KMV17947.1"/>
    </source>
</evidence>
<dbReference type="OrthoDB" id="3296989at2"/>